<dbReference type="Proteomes" id="UP000315636">
    <property type="component" value="Unassembled WGS sequence"/>
</dbReference>
<dbReference type="OrthoDB" id="9811390at2"/>
<dbReference type="RefSeq" id="WP_142506762.1">
    <property type="nucleotide sequence ID" value="NZ_FXTI01000016.1"/>
</dbReference>
<protein>
    <recommendedName>
        <fullName evidence="3">DUF370 domain-containing protein</fullName>
    </recommendedName>
</protein>
<evidence type="ECO:0000313" key="1">
    <source>
        <dbReference type="EMBL" id="SMO93818.1"/>
    </source>
</evidence>
<evidence type="ECO:0008006" key="3">
    <source>
        <dbReference type="Google" id="ProtNLM"/>
    </source>
</evidence>
<dbReference type="AlphaFoldDB" id="A0A521FC95"/>
<reference evidence="1 2" key="1">
    <citation type="submission" date="2017-05" db="EMBL/GenBank/DDBJ databases">
        <authorList>
            <person name="Varghese N."/>
            <person name="Submissions S."/>
        </authorList>
    </citation>
    <scope>NUCLEOTIDE SEQUENCE [LARGE SCALE GENOMIC DNA]</scope>
    <source>
        <strain evidence="1 2">DSM 45474</strain>
    </source>
</reference>
<dbReference type="InterPro" id="IPR007169">
    <property type="entry name" value="RemA-like"/>
</dbReference>
<evidence type="ECO:0000313" key="2">
    <source>
        <dbReference type="Proteomes" id="UP000315636"/>
    </source>
</evidence>
<gene>
    <name evidence="1" type="ORF">SAMN06264849_11636</name>
</gene>
<name>A0A521FC95_9BACL</name>
<keyword evidence="2" id="KW-1185">Reference proteome</keyword>
<dbReference type="Pfam" id="PF04025">
    <property type="entry name" value="RemA-like"/>
    <property type="match status" value="1"/>
</dbReference>
<dbReference type="NCBIfam" id="NF046065">
    <property type="entry name" value="MtxRegRemB"/>
    <property type="match status" value="1"/>
</dbReference>
<accession>A0A521FC95</accession>
<proteinExistence type="predicted"/>
<sequence>MFIHLGGNKMIRASEVITILDAGGRKSPTTLAPFLNETGNQGRLERISDLEEVKSFVVTRTIVYASPISSLTLMKRADLEGNRAMGETINGDPEKKEDKE</sequence>
<dbReference type="EMBL" id="FXTI01000016">
    <property type="protein sequence ID" value="SMO93818.1"/>
    <property type="molecule type" value="Genomic_DNA"/>
</dbReference>
<organism evidence="1 2">
    <name type="scientific">Melghirimyces algeriensis</name>
    <dbReference type="NCBI Taxonomy" id="910412"/>
    <lineage>
        <taxon>Bacteria</taxon>
        <taxon>Bacillati</taxon>
        <taxon>Bacillota</taxon>
        <taxon>Bacilli</taxon>
        <taxon>Bacillales</taxon>
        <taxon>Thermoactinomycetaceae</taxon>
        <taxon>Melghirimyces</taxon>
    </lineage>
</organism>